<gene>
    <name evidence="5" type="ORF">M3202_06545</name>
</gene>
<dbReference type="InterPro" id="IPR037923">
    <property type="entry name" value="HTH-like"/>
</dbReference>
<proteinExistence type="predicted"/>
<keyword evidence="6" id="KW-1185">Reference proteome</keyword>
<accession>A0A9X2IPN5</accession>
<dbReference type="SUPFAM" id="SSF51215">
    <property type="entry name" value="Regulatory protein AraC"/>
    <property type="match status" value="1"/>
</dbReference>
<dbReference type="PROSITE" id="PS00041">
    <property type="entry name" value="HTH_ARAC_FAMILY_1"/>
    <property type="match status" value="1"/>
</dbReference>
<dbReference type="SMART" id="SM00342">
    <property type="entry name" value="HTH_ARAC"/>
    <property type="match status" value="1"/>
</dbReference>
<name>A0A9X2IPN5_9BACI</name>
<reference evidence="5" key="1">
    <citation type="submission" date="2022-05" db="EMBL/GenBank/DDBJ databases">
        <title>Comparative Genomics of Spacecraft Associated Microbes.</title>
        <authorList>
            <person name="Tran M.T."/>
            <person name="Wright A."/>
            <person name="Seuylemezian A."/>
            <person name="Eisen J."/>
            <person name="Coil D."/>
        </authorList>
    </citation>
    <scope>NUCLEOTIDE SEQUENCE</scope>
    <source>
        <strain evidence="5">214.1.1</strain>
    </source>
</reference>
<evidence type="ECO:0000313" key="5">
    <source>
        <dbReference type="EMBL" id="MCM3713738.1"/>
    </source>
</evidence>
<keyword evidence="1" id="KW-0805">Transcription regulation</keyword>
<keyword evidence="3" id="KW-0804">Transcription</keyword>
<dbReference type="Gene3D" id="1.10.10.60">
    <property type="entry name" value="Homeodomain-like"/>
    <property type="match status" value="2"/>
</dbReference>
<dbReference type="Pfam" id="PF12833">
    <property type="entry name" value="HTH_18"/>
    <property type="match status" value="1"/>
</dbReference>
<dbReference type="InterPro" id="IPR014710">
    <property type="entry name" value="RmlC-like_jellyroll"/>
</dbReference>
<dbReference type="GO" id="GO:0043565">
    <property type="term" value="F:sequence-specific DNA binding"/>
    <property type="evidence" value="ECO:0007669"/>
    <property type="project" value="InterPro"/>
</dbReference>
<feature type="domain" description="HTH araC/xylS-type" evidence="4">
    <location>
        <begin position="184"/>
        <end position="282"/>
    </location>
</feature>
<evidence type="ECO:0000259" key="4">
    <source>
        <dbReference type="PROSITE" id="PS01124"/>
    </source>
</evidence>
<dbReference type="PANTHER" id="PTHR43280">
    <property type="entry name" value="ARAC-FAMILY TRANSCRIPTIONAL REGULATOR"/>
    <property type="match status" value="1"/>
</dbReference>
<dbReference type="PROSITE" id="PS01124">
    <property type="entry name" value="HTH_ARAC_FAMILY_2"/>
    <property type="match status" value="1"/>
</dbReference>
<evidence type="ECO:0000313" key="6">
    <source>
        <dbReference type="Proteomes" id="UP001139179"/>
    </source>
</evidence>
<dbReference type="PANTHER" id="PTHR43280:SF2">
    <property type="entry name" value="HTH-TYPE TRANSCRIPTIONAL REGULATOR EXSA"/>
    <property type="match status" value="1"/>
</dbReference>
<dbReference type="Gene3D" id="2.60.120.10">
    <property type="entry name" value="Jelly Rolls"/>
    <property type="match status" value="1"/>
</dbReference>
<comment type="caution">
    <text evidence="5">The sequence shown here is derived from an EMBL/GenBank/DDBJ whole genome shotgun (WGS) entry which is preliminary data.</text>
</comment>
<organism evidence="5 6">
    <name type="scientific">Halalkalibacter oceani</name>
    <dbReference type="NCBI Taxonomy" id="1653776"/>
    <lineage>
        <taxon>Bacteria</taxon>
        <taxon>Bacillati</taxon>
        <taxon>Bacillota</taxon>
        <taxon>Bacilli</taxon>
        <taxon>Bacillales</taxon>
        <taxon>Bacillaceae</taxon>
        <taxon>Halalkalibacter</taxon>
    </lineage>
</organism>
<dbReference type="Pfam" id="PF02311">
    <property type="entry name" value="AraC_binding"/>
    <property type="match status" value="1"/>
</dbReference>
<keyword evidence="2" id="KW-0238">DNA-binding</keyword>
<evidence type="ECO:0000256" key="3">
    <source>
        <dbReference type="ARBA" id="ARBA00023163"/>
    </source>
</evidence>
<dbReference type="Proteomes" id="UP001139179">
    <property type="component" value="Unassembled WGS sequence"/>
</dbReference>
<dbReference type="InterPro" id="IPR018062">
    <property type="entry name" value="HTH_AraC-typ_CS"/>
</dbReference>
<dbReference type="CDD" id="cd02208">
    <property type="entry name" value="cupin_RmlC-like"/>
    <property type="match status" value="1"/>
</dbReference>
<evidence type="ECO:0000256" key="1">
    <source>
        <dbReference type="ARBA" id="ARBA00023015"/>
    </source>
</evidence>
<protein>
    <submittedName>
        <fullName evidence="5">AraC family transcriptional regulator</fullName>
    </submittedName>
</protein>
<dbReference type="InterPro" id="IPR018060">
    <property type="entry name" value="HTH_AraC"/>
</dbReference>
<dbReference type="AlphaFoldDB" id="A0A9X2IPN5"/>
<evidence type="ECO:0000256" key="2">
    <source>
        <dbReference type="ARBA" id="ARBA00023125"/>
    </source>
</evidence>
<dbReference type="InterPro" id="IPR009057">
    <property type="entry name" value="Homeodomain-like_sf"/>
</dbReference>
<dbReference type="RefSeq" id="WP_251222531.1">
    <property type="nucleotide sequence ID" value="NZ_JAMBOL010000003.1"/>
</dbReference>
<dbReference type="SUPFAM" id="SSF46689">
    <property type="entry name" value="Homeodomain-like"/>
    <property type="match status" value="2"/>
</dbReference>
<dbReference type="EMBL" id="JAMBOL010000003">
    <property type="protein sequence ID" value="MCM3713738.1"/>
    <property type="molecule type" value="Genomic_DNA"/>
</dbReference>
<dbReference type="InterPro" id="IPR003313">
    <property type="entry name" value="AraC-bd"/>
</dbReference>
<sequence length="293" mass="33368">MVQLSFDATRSAGDEFSFEKTPGLCYVGLLENQPNWYFPSHKHNDLSEVIYIAGGEGIFKINNQTYKGEKGDILIYNKGVIHEEFSKPDAPVKLYFLGIGNVAISGLAEGDIIPATVEPVLKRNECSPYIEACMKKIFQENQDKQPGFAAVCQQLTLIILTIIQRITAVQKEPVHTGRAPSLSLRMKTYIEENYMENITLQQIADHFFISPSYVCHIFKKDIGYSPMHYLLRCRIGEAKRLLLTTDLRIYEIARLVGYDNPNYFTMMFKEMTRETPTQFRRNNTTIKGLAAEG</sequence>
<dbReference type="GO" id="GO:0003700">
    <property type="term" value="F:DNA-binding transcription factor activity"/>
    <property type="evidence" value="ECO:0007669"/>
    <property type="project" value="InterPro"/>
</dbReference>